<protein>
    <submittedName>
        <fullName evidence="1">Uncharacterized protein</fullName>
    </submittedName>
</protein>
<dbReference type="EMBL" id="CM047902">
    <property type="protein sequence ID" value="KAJ0094678.1"/>
    <property type="molecule type" value="Genomic_DNA"/>
</dbReference>
<evidence type="ECO:0000313" key="1">
    <source>
        <dbReference type="EMBL" id="KAJ0094678.1"/>
    </source>
</evidence>
<gene>
    <name evidence="1" type="ORF">Patl1_17114</name>
</gene>
<accession>A0ACC1B6U5</accession>
<comment type="caution">
    <text evidence="1">The sequence shown here is derived from an EMBL/GenBank/DDBJ whole genome shotgun (WGS) entry which is preliminary data.</text>
</comment>
<dbReference type="Proteomes" id="UP001164250">
    <property type="component" value="Chromosome 6"/>
</dbReference>
<keyword evidence="2" id="KW-1185">Reference proteome</keyword>
<name>A0ACC1B6U5_9ROSI</name>
<reference evidence="2" key="1">
    <citation type="journal article" date="2023" name="G3 (Bethesda)">
        <title>Genome assembly and association tests identify interacting loci associated with vigor, precocity, and sex in interspecific pistachio rootstocks.</title>
        <authorList>
            <person name="Palmer W."/>
            <person name="Jacygrad E."/>
            <person name="Sagayaradj S."/>
            <person name="Cavanaugh K."/>
            <person name="Han R."/>
            <person name="Bertier L."/>
            <person name="Beede B."/>
            <person name="Kafkas S."/>
            <person name="Golino D."/>
            <person name="Preece J."/>
            <person name="Michelmore R."/>
        </authorList>
    </citation>
    <scope>NUCLEOTIDE SEQUENCE [LARGE SCALE GENOMIC DNA]</scope>
</reference>
<organism evidence="1 2">
    <name type="scientific">Pistacia atlantica</name>
    <dbReference type="NCBI Taxonomy" id="434234"/>
    <lineage>
        <taxon>Eukaryota</taxon>
        <taxon>Viridiplantae</taxon>
        <taxon>Streptophyta</taxon>
        <taxon>Embryophyta</taxon>
        <taxon>Tracheophyta</taxon>
        <taxon>Spermatophyta</taxon>
        <taxon>Magnoliopsida</taxon>
        <taxon>eudicotyledons</taxon>
        <taxon>Gunneridae</taxon>
        <taxon>Pentapetalae</taxon>
        <taxon>rosids</taxon>
        <taxon>malvids</taxon>
        <taxon>Sapindales</taxon>
        <taxon>Anacardiaceae</taxon>
        <taxon>Pistacia</taxon>
    </lineage>
</organism>
<evidence type="ECO:0000313" key="2">
    <source>
        <dbReference type="Proteomes" id="UP001164250"/>
    </source>
</evidence>
<sequence length="351" mass="39440">MLISLQGWRMEGCLEQERFALLQLKHFFNNPNRLQDWKSGIRGVVPKCFFAFSLPRIGDTLLNGNLIAGCVENEGFERLSHLDNLVDLDLSYNMFNDSRILPGLSKHSSLKHLSLAYNQFGELNHFNVSGLSNLEKLSLSGNMFNNNNILSYVSTLSSLTELNLIDIGLKGTVDLQELDSLSCLEALHMGGIEIKKIVISKGETSLGNLTRLYLSTMNISDGRSLLQTLGLFPSLMAVEIRYNNFRGAVTTYELNNVTNVKEFRIYDSTLHISFLQSIGAFMSLESLRMDDCEVSGVLTDQELRSFKNLKTFWMYGIVFHNNFFQVIAAMTSVQTITILSSNISETLLDQG</sequence>
<proteinExistence type="predicted"/>